<name>A0AAV5WV85_9BILA</name>
<accession>A0AAV5WV85</accession>
<dbReference type="AlphaFoldDB" id="A0AAV5WV85"/>
<proteinExistence type="predicted"/>
<feature type="region of interest" description="Disordered" evidence="1">
    <location>
        <begin position="81"/>
        <end position="102"/>
    </location>
</feature>
<evidence type="ECO:0000313" key="2">
    <source>
        <dbReference type="EMBL" id="GMT35450.1"/>
    </source>
</evidence>
<organism evidence="2 3">
    <name type="scientific">Pristionchus fissidentatus</name>
    <dbReference type="NCBI Taxonomy" id="1538716"/>
    <lineage>
        <taxon>Eukaryota</taxon>
        <taxon>Metazoa</taxon>
        <taxon>Ecdysozoa</taxon>
        <taxon>Nematoda</taxon>
        <taxon>Chromadorea</taxon>
        <taxon>Rhabditida</taxon>
        <taxon>Rhabditina</taxon>
        <taxon>Diplogasteromorpha</taxon>
        <taxon>Diplogasteroidea</taxon>
        <taxon>Neodiplogasteridae</taxon>
        <taxon>Pristionchus</taxon>
    </lineage>
</organism>
<feature type="non-terminal residue" evidence="2">
    <location>
        <position position="111"/>
    </location>
</feature>
<keyword evidence="3" id="KW-1185">Reference proteome</keyword>
<sequence length="111" mass="12078">QPPQQVQYIQYVPVVVSQPLMPGPMFPQQSIQQGTPLGANYGTMAPGPYQPGVLSPGPTYAPHYGGFQPIYQPILSPTMGMPHHTPLAPQLSNNSIPFSENDERIRAALVR</sequence>
<dbReference type="EMBL" id="BTSY01000007">
    <property type="protein sequence ID" value="GMT35450.1"/>
    <property type="molecule type" value="Genomic_DNA"/>
</dbReference>
<comment type="caution">
    <text evidence="2">The sequence shown here is derived from an EMBL/GenBank/DDBJ whole genome shotgun (WGS) entry which is preliminary data.</text>
</comment>
<dbReference type="Proteomes" id="UP001432322">
    <property type="component" value="Unassembled WGS sequence"/>
</dbReference>
<evidence type="ECO:0000256" key="1">
    <source>
        <dbReference type="SAM" id="MobiDB-lite"/>
    </source>
</evidence>
<evidence type="ECO:0000313" key="3">
    <source>
        <dbReference type="Proteomes" id="UP001432322"/>
    </source>
</evidence>
<protein>
    <submittedName>
        <fullName evidence="2">Uncharacterized protein</fullName>
    </submittedName>
</protein>
<reference evidence="2" key="1">
    <citation type="submission" date="2023-10" db="EMBL/GenBank/DDBJ databases">
        <title>Genome assembly of Pristionchus species.</title>
        <authorList>
            <person name="Yoshida K."/>
            <person name="Sommer R.J."/>
        </authorList>
    </citation>
    <scope>NUCLEOTIDE SEQUENCE</scope>
    <source>
        <strain evidence="2">RS5133</strain>
    </source>
</reference>
<gene>
    <name evidence="2" type="ORF">PFISCL1PPCAC_26747</name>
</gene>
<feature type="non-terminal residue" evidence="2">
    <location>
        <position position="1"/>
    </location>
</feature>